<gene>
    <name evidence="2" type="ORF">S03H2_69638</name>
</gene>
<organism evidence="2">
    <name type="scientific">marine sediment metagenome</name>
    <dbReference type="NCBI Taxonomy" id="412755"/>
    <lineage>
        <taxon>unclassified sequences</taxon>
        <taxon>metagenomes</taxon>
        <taxon>ecological metagenomes</taxon>
    </lineage>
</organism>
<name>X1LY24_9ZZZZ</name>
<reference evidence="2" key="1">
    <citation type="journal article" date="2014" name="Front. Microbiol.">
        <title>High frequency of phylogenetically diverse reductive dehalogenase-homologous genes in deep subseafloor sedimentary metagenomes.</title>
        <authorList>
            <person name="Kawai M."/>
            <person name="Futagami T."/>
            <person name="Toyoda A."/>
            <person name="Takaki Y."/>
            <person name="Nishi S."/>
            <person name="Hori S."/>
            <person name="Arai W."/>
            <person name="Tsubouchi T."/>
            <person name="Morono Y."/>
            <person name="Uchiyama I."/>
            <person name="Ito T."/>
            <person name="Fujiyama A."/>
            <person name="Inagaki F."/>
            <person name="Takami H."/>
        </authorList>
    </citation>
    <scope>NUCLEOTIDE SEQUENCE</scope>
    <source>
        <strain evidence="2">Expedition CK06-06</strain>
    </source>
</reference>
<accession>X1LY24</accession>
<sequence>ILPRDAGELPAEPAEGASCPPAALAPSGPLGHLPRVAGEDLRSVYPVTV</sequence>
<feature type="region of interest" description="Disordered" evidence="1">
    <location>
        <begin position="1"/>
        <end position="35"/>
    </location>
</feature>
<comment type="caution">
    <text evidence="2">The sequence shown here is derived from an EMBL/GenBank/DDBJ whole genome shotgun (WGS) entry which is preliminary data.</text>
</comment>
<evidence type="ECO:0000313" key="2">
    <source>
        <dbReference type="EMBL" id="GAH99008.1"/>
    </source>
</evidence>
<feature type="compositionally biased region" description="Low complexity" evidence="1">
    <location>
        <begin position="8"/>
        <end position="34"/>
    </location>
</feature>
<protein>
    <submittedName>
        <fullName evidence="2">Uncharacterized protein</fullName>
    </submittedName>
</protein>
<evidence type="ECO:0000256" key="1">
    <source>
        <dbReference type="SAM" id="MobiDB-lite"/>
    </source>
</evidence>
<dbReference type="EMBL" id="BARU01046062">
    <property type="protein sequence ID" value="GAH99008.1"/>
    <property type="molecule type" value="Genomic_DNA"/>
</dbReference>
<dbReference type="AlphaFoldDB" id="X1LY24"/>
<proteinExistence type="predicted"/>
<feature type="non-terminal residue" evidence="2">
    <location>
        <position position="1"/>
    </location>
</feature>